<accession>A0A1F7W601</accession>
<reference evidence="1 2" key="1">
    <citation type="journal article" date="2016" name="Nat. Commun.">
        <title>Thousands of microbial genomes shed light on interconnected biogeochemical processes in an aquifer system.</title>
        <authorList>
            <person name="Anantharaman K."/>
            <person name="Brown C.T."/>
            <person name="Hug L.A."/>
            <person name="Sharon I."/>
            <person name="Castelle C.J."/>
            <person name="Probst A.J."/>
            <person name="Thomas B.C."/>
            <person name="Singh A."/>
            <person name="Wilkins M.J."/>
            <person name="Karaoz U."/>
            <person name="Brodie E.L."/>
            <person name="Williams K.H."/>
            <person name="Hubbard S.S."/>
            <person name="Banfield J.F."/>
        </authorList>
    </citation>
    <scope>NUCLEOTIDE SEQUENCE [LARGE SCALE GENOMIC DNA]</scope>
</reference>
<sequence>MSTKLEQIESLSEQNSLEAIQALLEILQDETLTEEELEAAEEAFETVSFLHALPQNEEEERDVKLCALIAKRLDYLQDLAFDFYEESENLERCKLESEVAARMLELATEDQKQDREIGVSVAHDMLVMAEESCSTVEAELERTNEWIECAHDMLLTQKYRALPEECFEVLFPSDDEDEDEEEFDCCGEDDCGSEECEGCDDCTGGCNGEGCEGGCEEDIVEDEEEMEEGCCGGGCCK</sequence>
<dbReference type="EMBL" id="MGFD01000030">
    <property type="protein sequence ID" value="OGL98242.1"/>
    <property type="molecule type" value="Genomic_DNA"/>
</dbReference>
<organism evidence="1 2">
    <name type="scientific">Candidatus Uhrbacteria bacterium RIFOXYB2_FULL_45_11</name>
    <dbReference type="NCBI Taxonomy" id="1802421"/>
    <lineage>
        <taxon>Bacteria</taxon>
        <taxon>Candidatus Uhriibacteriota</taxon>
    </lineage>
</organism>
<evidence type="ECO:0000313" key="1">
    <source>
        <dbReference type="EMBL" id="OGL98242.1"/>
    </source>
</evidence>
<comment type="caution">
    <text evidence="1">The sequence shown here is derived from an EMBL/GenBank/DDBJ whole genome shotgun (WGS) entry which is preliminary data.</text>
</comment>
<gene>
    <name evidence="1" type="ORF">A2318_01370</name>
</gene>
<proteinExistence type="predicted"/>
<dbReference type="Proteomes" id="UP000177331">
    <property type="component" value="Unassembled WGS sequence"/>
</dbReference>
<dbReference type="STRING" id="1802421.A2318_01370"/>
<protein>
    <submittedName>
        <fullName evidence="1">Uncharacterized protein</fullName>
    </submittedName>
</protein>
<dbReference type="AlphaFoldDB" id="A0A1F7W601"/>
<evidence type="ECO:0000313" key="2">
    <source>
        <dbReference type="Proteomes" id="UP000177331"/>
    </source>
</evidence>
<name>A0A1F7W601_9BACT</name>